<dbReference type="OrthoDB" id="4328740at2"/>
<evidence type="ECO:0000259" key="5">
    <source>
        <dbReference type="Pfam" id="PF10099"/>
    </source>
</evidence>
<dbReference type="InterPro" id="IPR018764">
    <property type="entry name" value="RskA_C"/>
</dbReference>
<dbReference type="EMBL" id="SZPZ01000001">
    <property type="protein sequence ID" value="TKK82791.1"/>
    <property type="molecule type" value="Genomic_DNA"/>
</dbReference>
<protein>
    <submittedName>
        <fullName evidence="6">Anti-sigma factor</fullName>
    </submittedName>
</protein>
<sequence length="256" mass="26990">MTTHLDDELLAQWALDGDEPDPAAADHLQHCAQCRDSLDELRAVAAARGQLHRLELPPDDVWLRVSAEVDLESRPTATSPQPAVPADHASSNHRADGPGAITRLTQKPAKRRWRGFAVAASVAAVVGVAAGVIGTLLVTSDDNTPPPAEAVIQLQPLAGKSGDGSADLIRDNAGNQLKVAASGLANTPGFYEVWLINLDGKRMVSLGVLNPETGGTFQIPPDVTAQGYRIVDVSLEPDDGNPEHSHNSIIRGTLPS</sequence>
<keyword evidence="2" id="KW-0804">Transcription</keyword>
<evidence type="ECO:0000313" key="7">
    <source>
        <dbReference type="Proteomes" id="UP000305836"/>
    </source>
</evidence>
<evidence type="ECO:0000256" key="3">
    <source>
        <dbReference type="SAM" id="MobiDB-lite"/>
    </source>
</evidence>
<feature type="transmembrane region" description="Helical" evidence="4">
    <location>
        <begin position="116"/>
        <end position="138"/>
    </location>
</feature>
<dbReference type="AlphaFoldDB" id="A0A4U3M2C3"/>
<dbReference type="InterPro" id="IPR041916">
    <property type="entry name" value="Anti_sigma_zinc_sf"/>
</dbReference>
<keyword evidence="1" id="KW-0805">Transcription regulation</keyword>
<keyword evidence="4" id="KW-0812">Transmembrane</keyword>
<dbReference type="RefSeq" id="WP_137253480.1">
    <property type="nucleotide sequence ID" value="NZ_JBHSPQ010000001.1"/>
</dbReference>
<evidence type="ECO:0000256" key="4">
    <source>
        <dbReference type="SAM" id="Phobius"/>
    </source>
</evidence>
<comment type="caution">
    <text evidence="6">The sequence shown here is derived from an EMBL/GenBank/DDBJ whole genome shotgun (WGS) entry which is preliminary data.</text>
</comment>
<reference evidence="6 7" key="1">
    <citation type="submission" date="2019-04" db="EMBL/GenBank/DDBJ databases">
        <title>Kribbella sp. NEAU-THZ 27 nov., a novel actinomycete isolated from soil.</title>
        <authorList>
            <person name="Duan L."/>
        </authorList>
    </citation>
    <scope>NUCLEOTIDE SEQUENCE [LARGE SCALE GENOMIC DNA]</scope>
    <source>
        <strain evidence="7">NEAU-THZ27</strain>
    </source>
</reference>
<accession>A0A4U3M2C3</accession>
<name>A0A4U3M2C3_9ACTN</name>
<proteinExistence type="predicted"/>
<evidence type="ECO:0000256" key="2">
    <source>
        <dbReference type="ARBA" id="ARBA00023163"/>
    </source>
</evidence>
<evidence type="ECO:0000256" key="1">
    <source>
        <dbReference type="ARBA" id="ARBA00023015"/>
    </source>
</evidence>
<organism evidence="6 7">
    <name type="scientific">Kribbella jiaozuonensis</name>
    <dbReference type="NCBI Taxonomy" id="2575441"/>
    <lineage>
        <taxon>Bacteria</taxon>
        <taxon>Bacillati</taxon>
        <taxon>Actinomycetota</taxon>
        <taxon>Actinomycetes</taxon>
        <taxon>Propionibacteriales</taxon>
        <taxon>Kribbellaceae</taxon>
        <taxon>Kribbella</taxon>
    </lineage>
</organism>
<keyword evidence="7" id="KW-1185">Reference proteome</keyword>
<dbReference type="Proteomes" id="UP000305836">
    <property type="component" value="Unassembled WGS sequence"/>
</dbReference>
<keyword evidence="4" id="KW-0472">Membrane</keyword>
<feature type="region of interest" description="Disordered" evidence="3">
    <location>
        <begin position="73"/>
        <end position="106"/>
    </location>
</feature>
<dbReference type="Gene3D" id="1.10.10.1320">
    <property type="entry name" value="Anti-sigma factor, zinc-finger domain"/>
    <property type="match status" value="1"/>
</dbReference>
<dbReference type="GO" id="GO:0005886">
    <property type="term" value="C:plasma membrane"/>
    <property type="evidence" value="ECO:0007669"/>
    <property type="project" value="InterPro"/>
</dbReference>
<feature type="compositionally biased region" description="Polar residues" evidence="3">
    <location>
        <begin position="247"/>
        <end position="256"/>
    </location>
</feature>
<dbReference type="Pfam" id="PF10099">
    <property type="entry name" value="RskA_C"/>
    <property type="match status" value="1"/>
</dbReference>
<gene>
    <name evidence="6" type="ORF">FDA38_08540</name>
</gene>
<keyword evidence="4" id="KW-1133">Transmembrane helix</keyword>
<evidence type="ECO:0000313" key="6">
    <source>
        <dbReference type="EMBL" id="TKK82791.1"/>
    </source>
</evidence>
<feature type="region of interest" description="Disordered" evidence="3">
    <location>
        <begin position="235"/>
        <end position="256"/>
    </location>
</feature>
<feature type="domain" description="Anti-sigma K factor RskA C-terminal" evidence="5">
    <location>
        <begin position="119"/>
        <end position="243"/>
    </location>
</feature>